<evidence type="ECO:0000256" key="17">
    <source>
        <dbReference type="ARBA" id="ARBA00047862"/>
    </source>
</evidence>
<feature type="active site" description="Proton acceptor 1" evidence="24">
    <location>
        <position position="378"/>
    </location>
</feature>
<feature type="binding site" evidence="28">
    <location>
        <position position="377"/>
    </location>
    <ligand>
        <name>Zn(2+)</name>
        <dbReference type="ChEBI" id="CHEBI:29105"/>
        <label>1</label>
        <note>catalytic</note>
    </ligand>
</feature>
<comment type="catalytic activity">
    <reaction evidence="20">
        <text>substance P + H2O = substance P(1-8) + Gly-L-Leu-L-Met-NH2</text>
        <dbReference type="Rhea" id="RHEA:71463"/>
        <dbReference type="ChEBI" id="CHEBI:15377"/>
        <dbReference type="ChEBI" id="CHEBI:190692"/>
        <dbReference type="ChEBI" id="CHEBI:190694"/>
        <dbReference type="ChEBI" id="CHEBI:190699"/>
    </reaction>
    <physiologicalReaction direction="left-to-right" evidence="20">
        <dbReference type="Rhea" id="RHEA:71464"/>
    </physiologicalReaction>
</comment>
<accession>A0A6P3VIK6</accession>
<feature type="binding site" evidence="31">
    <location>
        <position position="977"/>
    </location>
    <ligand>
        <name>Zn(2+)</name>
        <dbReference type="ChEBI" id="CHEBI:29105"/>
        <label>2</label>
        <note>catalytic</note>
    </ligand>
</feature>
<comment type="cofactor">
    <cofactor evidence="1">
        <name>chloride</name>
        <dbReference type="ChEBI" id="CHEBI:17996"/>
    </cofactor>
</comment>
<dbReference type="GO" id="GO:0046872">
    <property type="term" value="F:metal ion binding"/>
    <property type="evidence" value="ECO:0007669"/>
    <property type="project" value="UniProtKB-KW"/>
</dbReference>
<dbReference type="OrthoDB" id="10029630at2759"/>
<dbReference type="CTD" id="1636"/>
<sequence>MQRAVFLLLLPLLGLSGALRDEWKPGEFPATQPGALLFLDAYNTTAEDVFYFSVSANWRYNTNLTSHNSELQVNASLEEQAFTEAWGAKAKALYPESMLATFTDQVAVKLIKKIKVLGPANLPASERETYNSLLSRMDSIYSTAKVFPKANVSWSLEPEISEVMATSRSYKKLLLAWEGWHDASGVPLRELYPQFVELSNKASKLDGFADTGADWRSSYESDTFEADLEQLYQTIKPLYENLHAFVRRKLYDFYGPKYINRKGPIPAHLLGNMWAQTWNNIYDMMIPYPGKPNVDVTDAMVAKNYNATHMFVVAEEFFTSLGLKRMPQEFWDESMLVKPEGREVVCHASAWDFYNRKDFRIKQCTTVTMEQLFTVHHEMGHVEYYLQYMDLPVSFRRGANPGFHEAIGDVLSLSVSTPKHLKEIGLLETLVDDPEADINYLLKMALEKMAFLPFGYLIDQWRWSVFNNKTTPQTYNKDWWSLRTKYQGICPPVPRSEAHFDPGAKYHIPGNTPYIRYFVSFILQFQFHEKLCEAAKHTGPLHKCDIYRSKEAGAILEKVLRAGSSRPWTEVLQEAIGTNKMDATSLIRYFQPIIDWLHEQNRPETLGWPEADWVPPVPEDYPEDIDVISDEAQAKRLLSDYNSTAEGVWNAYTEASWAYNTDITEANQQNMLQKNLDMANHTKSYGNVARKYNTAEFRDGSVQRIMKKLSDLERAALPQERLEEYNQLLSGMETKYSVAKVCRPDGGTCHPLDPDLNKIMAESRDYKELLFAWQGWRNASGRVLREDYKKYVDIANEAARANGHSDNGAFWRSLYETPTFEQDLELLWKELEPLYQHVHAYVRRALYKKYGDKHINLKGPIPAHLLGNMWAQTWSGIMDLAIPYPDATQVDATPAMVAQGWDAVRMFNESDNFFKSLGLIPMPQEFWDKSMLVKPEGREVVCHASAWDFYNRKDFRIKQCTVVTMDDLITVHHEMGHVQYFLQYKDQPVSFRDGANPGFHEAIGDVMALSVATPKHLQTIGLLDKVEENQESTINYLMSIALDKIAFLPFGYLMDQWRWKVFDGRISEQDYNKEWWNMRMKYQGLCPPVPRTEQDFDPGAKFHIPANVPYVRYFVSFIVQFQIHKALCAAAKHTGPLHTCDIYKSTDAGKLLGDAMKLGFSKPWPEAMFDITGEKSMSAKPLMEYFAPLITWLEQENQKNGEVMGWPEYNWTPPTDDIAVQPPPIDDGKVDFLGMSVDGAAAVAGQWVLLVLGLVLLVATAFLAYKFRKARRSHYQKSSSQIELK</sequence>
<comment type="caution">
    <text evidence="32">Lacks conserved residue(s) required for the propagation of feature annotation.</text>
</comment>
<evidence type="ECO:0000256" key="10">
    <source>
        <dbReference type="ARBA" id="ARBA00023157"/>
    </source>
</evidence>
<feature type="binding site" evidence="28">
    <location>
        <position position="405"/>
    </location>
    <ligand>
        <name>Zn(2+)</name>
        <dbReference type="ChEBI" id="CHEBI:29105"/>
        <label>1</label>
        <note>catalytic</note>
    </ligand>
</feature>
<comment type="catalytic activity">
    <reaction evidence="23">
        <text>substance P + H2O = substance P(1-9) + L-Leu-L-Met-NH2</text>
        <dbReference type="Rhea" id="RHEA:71459"/>
        <dbReference type="ChEBI" id="CHEBI:15377"/>
        <dbReference type="ChEBI" id="CHEBI:190692"/>
        <dbReference type="ChEBI" id="CHEBI:190693"/>
        <dbReference type="ChEBI" id="CHEBI:190700"/>
    </reaction>
    <physiologicalReaction direction="left-to-right" evidence="23">
        <dbReference type="Rhea" id="RHEA:71460"/>
    </physiologicalReaction>
</comment>
<dbReference type="GO" id="GO:0004180">
    <property type="term" value="F:carboxypeptidase activity"/>
    <property type="evidence" value="ECO:0007669"/>
    <property type="project" value="UniProtKB-KW"/>
</dbReference>
<dbReference type="InterPro" id="IPR001548">
    <property type="entry name" value="Peptidase_M2"/>
</dbReference>
<comment type="similarity">
    <text evidence="2 32 33">Belongs to the peptidase M2 family.</text>
</comment>
<evidence type="ECO:0000256" key="30">
    <source>
        <dbReference type="PIRSR" id="PIRSR601548-5"/>
    </source>
</evidence>
<evidence type="ECO:0000256" key="19">
    <source>
        <dbReference type="ARBA" id="ARBA00048231"/>
    </source>
</evidence>
<dbReference type="GO" id="GO:0005886">
    <property type="term" value="C:plasma membrane"/>
    <property type="evidence" value="ECO:0007669"/>
    <property type="project" value="TreeGrafter"/>
</dbReference>
<evidence type="ECO:0000256" key="2">
    <source>
        <dbReference type="ARBA" id="ARBA00008139"/>
    </source>
</evidence>
<evidence type="ECO:0000256" key="7">
    <source>
        <dbReference type="ARBA" id="ARBA00022801"/>
    </source>
</evidence>
<keyword evidence="36" id="KW-1185">Reference proteome</keyword>
<evidence type="ECO:0000256" key="34">
    <source>
        <dbReference type="SAM" id="Phobius"/>
    </source>
</evidence>
<comment type="catalytic activity">
    <reaction evidence="16">
        <text>goralatide + H2O = N-acetyl-L-seryl-L-aspartate + L-lysyl-L-proline</text>
        <dbReference type="Rhea" id="RHEA:71455"/>
        <dbReference type="ChEBI" id="CHEBI:15377"/>
        <dbReference type="ChEBI" id="CHEBI:190701"/>
        <dbReference type="ChEBI" id="CHEBI:190702"/>
        <dbReference type="ChEBI" id="CHEBI:190703"/>
    </reaction>
    <physiologicalReaction direction="left-to-right" evidence="16">
        <dbReference type="Rhea" id="RHEA:71456"/>
    </physiologicalReaction>
</comment>
<gene>
    <name evidence="37" type="primary">ace</name>
</gene>
<dbReference type="CDD" id="cd06461">
    <property type="entry name" value="M2_ACE"/>
    <property type="match status" value="2"/>
</dbReference>
<evidence type="ECO:0000256" key="14">
    <source>
        <dbReference type="ARBA" id="ARBA00047529"/>
    </source>
</evidence>
<feature type="active site" description="Proton acceptor 2" evidence="26">
    <location>
        <position position="974"/>
    </location>
</feature>
<feature type="binding site" evidence="27">
    <location>
        <position position="516"/>
    </location>
    <ligand>
        <name>chloride</name>
        <dbReference type="ChEBI" id="CHEBI:17996"/>
        <label>1</label>
    </ligand>
</feature>
<comment type="catalytic activity">
    <reaction evidence="17">
        <text>angiotensin I + H2O = L-histidyl-L-leucine + angiotensin II</text>
        <dbReference type="Rhea" id="RHEA:63560"/>
        <dbReference type="ChEBI" id="CHEBI:15377"/>
        <dbReference type="ChEBI" id="CHEBI:58506"/>
        <dbReference type="ChEBI" id="CHEBI:147350"/>
        <dbReference type="ChEBI" id="CHEBI:147392"/>
        <dbReference type="EC" id="3.4.15.1"/>
    </reaction>
    <physiologicalReaction direction="left-to-right" evidence="17">
        <dbReference type="Rhea" id="RHEA:63561"/>
    </physiologicalReaction>
</comment>
<evidence type="ECO:0000313" key="37">
    <source>
        <dbReference type="RefSeq" id="XP_012672791.2"/>
    </source>
</evidence>
<evidence type="ECO:0000256" key="6">
    <source>
        <dbReference type="ARBA" id="ARBA00022729"/>
    </source>
</evidence>
<feature type="chain" id="PRO_5027947610" description="Angiotensin-converting enzyme" evidence="35">
    <location>
        <begin position="19"/>
        <end position="1285"/>
    </location>
</feature>
<protein>
    <recommendedName>
        <fullName evidence="13 33">Angiotensin-converting enzyme</fullName>
        <ecNumber evidence="33">3.4.-.-</ecNumber>
    </recommendedName>
</protein>
<keyword evidence="10 29" id="KW-1015">Disulfide bond</keyword>
<evidence type="ECO:0000256" key="13">
    <source>
        <dbReference type="ARBA" id="ARBA00039858"/>
    </source>
</evidence>
<reference evidence="37" key="1">
    <citation type="submission" date="2025-08" db="UniProtKB">
        <authorList>
            <consortium name="RefSeq"/>
        </authorList>
    </citation>
    <scope>IDENTIFICATION</scope>
</reference>
<keyword evidence="11 25" id="KW-0325">Glycoprotein</keyword>
<evidence type="ECO:0000256" key="4">
    <source>
        <dbReference type="ARBA" id="ARBA00022670"/>
    </source>
</evidence>
<evidence type="ECO:0000256" key="15">
    <source>
        <dbReference type="ARBA" id="ARBA00047629"/>
    </source>
</evidence>
<evidence type="ECO:0000256" key="21">
    <source>
        <dbReference type="ARBA" id="ARBA00049273"/>
    </source>
</evidence>
<dbReference type="EC" id="3.4.-.-" evidence="33"/>
<feature type="binding site" evidence="31">
    <location>
        <position position="1001"/>
    </location>
    <ligand>
        <name>Zn(2+)</name>
        <dbReference type="ChEBI" id="CHEBI:29105"/>
        <label>2</label>
        <note>catalytic</note>
    </ligand>
</feature>
<keyword evidence="34" id="KW-1133">Transmembrane helix</keyword>
<dbReference type="Pfam" id="PF01401">
    <property type="entry name" value="Peptidase_M2"/>
    <property type="match status" value="2"/>
</dbReference>
<feature type="glycosylation site" description="N-linked (GlcNAc...) asparagine" evidence="30">
    <location>
        <position position="306"/>
    </location>
</feature>
<dbReference type="PROSITE" id="PS52011">
    <property type="entry name" value="PEPTIDASE_M2"/>
    <property type="match status" value="2"/>
</dbReference>
<dbReference type="GO" id="GO:0006508">
    <property type="term" value="P:proteolysis"/>
    <property type="evidence" value="ECO:0007669"/>
    <property type="project" value="UniProtKB-KW"/>
</dbReference>
<dbReference type="GO" id="GO:0008241">
    <property type="term" value="F:peptidyl-dipeptidase activity"/>
    <property type="evidence" value="ECO:0007669"/>
    <property type="project" value="UniProtKB-EC"/>
</dbReference>
<evidence type="ECO:0000256" key="9">
    <source>
        <dbReference type="ARBA" id="ARBA00023049"/>
    </source>
</evidence>
<evidence type="ECO:0000256" key="32">
    <source>
        <dbReference type="PROSITE-ProRule" id="PRU01355"/>
    </source>
</evidence>
<feature type="active site" description="Proton donor 1" evidence="24">
    <location>
        <position position="507"/>
    </location>
</feature>
<keyword evidence="7 33" id="KW-0378">Hydrolase</keyword>
<dbReference type="GO" id="GO:0008237">
    <property type="term" value="F:metallopeptidase activity"/>
    <property type="evidence" value="ECO:0007669"/>
    <property type="project" value="UniProtKB-KW"/>
</dbReference>
<dbReference type="FunFam" id="1.10.1370.30:FF:000004">
    <property type="entry name" value="Angiotensin-converting enzyme"/>
    <property type="match status" value="2"/>
</dbReference>
<comment type="catalytic activity">
    <reaction evidence="22">
        <text>bradykinin + H2O = L-Phe-L-Arg + bradykinin(1-7)</text>
        <dbReference type="Rhea" id="RHEA:71451"/>
        <dbReference type="ChEBI" id="CHEBI:15377"/>
        <dbReference type="ChEBI" id="CHEBI:132988"/>
        <dbReference type="ChEBI" id="CHEBI:133147"/>
        <dbReference type="ChEBI" id="CHEBI:147352"/>
    </reaction>
    <physiologicalReaction direction="left-to-right" evidence="22">
        <dbReference type="Rhea" id="RHEA:71452"/>
    </physiologicalReaction>
</comment>
<evidence type="ECO:0000256" key="20">
    <source>
        <dbReference type="ARBA" id="ARBA00049116"/>
    </source>
</evidence>
<evidence type="ECO:0000256" key="25">
    <source>
        <dbReference type="PIRSR" id="PIRSR601548-10"/>
    </source>
</evidence>
<feature type="disulfide bond" evidence="32">
    <location>
        <begin position="942"/>
        <end position="960"/>
    </location>
</feature>
<proteinExistence type="inferred from homology"/>
<evidence type="ECO:0000256" key="31">
    <source>
        <dbReference type="PIRSR" id="PIRSR601548-8"/>
    </source>
</evidence>
<feature type="transmembrane region" description="Helical" evidence="34">
    <location>
        <begin position="1247"/>
        <end position="1267"/>
    </location>
</feature>
<evidence type="ECO:0000313" key="36">
    <source>
        <dbReference type="Proteomes" id="UP000515152"/>
    </source>
</evidence>
<feature type="active site" description="Proton donor 2" evidence="26">
    <location>
        <position position="1103"/>
    </location>
</feature>
<feature type="signal peptide" evidence="35">
    <location>
        <begin position="1"/>
        <end position="18"/>
    </location>
</feature>
<feature type="disulfide bond" evidence="29">
    <location>
        <begin position="532"/>
        <end position="544"/>
    </location>
</feature>
<comment type="cofactor">
    <cofactor evidence="33">
        <name>Zn(2+)</name>
        <dbReference type="ChEBI" id="CHEBI:29105"/>
    </cofactor>
    <text evidence="33">Binds 2 Zn(2+) ions per subunit.</text>
</comment>
<name>A0A6P3VIK6_CLUHA</name>
<evidence type="ECO:0000256" key="12">
    <source>
        <dbReference type="ARBA" id="ARBA00036868"/>
    </source>
</evidence>
<dbReference type="RefSeq" id="XP_012672791.2">
    <property type="nucleotide sequence ID" value="XM_012817337.3"/>
</dbReference>
<dbReference type="PANTHER" id="PTHR10514">
    <property type="entry name" value="ANGIOTENSIN-CONVERTING ENZYME"/>
    <property type="match status" value="1"/>
</dbReference>
<evidence type="ECO:0000256" key="28">
    <source>
        <dbReference type="PIRSR" id="PIRSR601548-3"/>
    </source>
</evidence>
<keyword evidence="4 33" id="KW-0645">Protease</keyword>
<feature type="binding site" evidence="31">
    <location>
        <position position="973"/>
    </location>
    <ligand>
        <name>Zn(2+)</name>
        <dbReference type="ChEBI" id="CHEBI:29105"/>
        <label>2</label>
        <note>catalytic</note>
    </ligand>
</feature>
<comment type="catalytic activity">
    <reaction evidence="15">
        <text>substance P + H2O = L-Phe-L-Phe-Gly-L-Leu-L-Met-NH2 + substance P(1-6)</text>
        <dbReference type="Rhea" id="RHEA:71471"/>
        <dbReference type="ChEBI" id="CHEBI:15377"/>
        <dbReference type="ChEBI" id="CHEBI:190692"/>
        <dbReference type="ChEBI" id="CHEBI:190696"/>
        <dbReference type="ChEBI" id="CHEBI:190697"/>
    </reaction>
    <physiologicalReaction direction="left-to-right" evidence="15">
        <dbReference type="Rhea" id="RHEA:71472"/>
    </physiologicalReaction>
</comment>
<dbReference type="GeneID" id="105891181"/>
<evidence type="ECO:0000256" key="3">
    <source>
        <dbReference type="ARBA" id="ARBA00022645"/>
    </source>
</evidence>
<dbReference type="PRINTS" id="PR00791">
    <property type="entry name" value="PEPDIPTASEA"/>
</dbReference>
<dbReference type="SUPFAM" id="SSF55486">
    <property type="entry name" value="Metalloproteases ('zincins'), catalytic domain"/>
    <property type="match status" value="2"/>
</dbReference>
<keyword evidence="3 33" id="KW-0121">Carboxypeptidase</keyword>
<evidence type="ECO:0000256" key="29">
    <source>
        <dbReference type="PIRSR" id="PIRSR601548-4"/>
    </source>
</evidence>
<dbReference type="Proteomes" id="UP000515152">
    <property type="component" value="Chromosome 23"/>
</dbReference>
<feature type="binding site" evidence="28">
    <location>
        <position position="381"/>
    </location>
    <ligand>
        <name>Zn(2+)</name>
        <dbReference type="ChEBI" id="CHEBI:29105"/>
        <label>1</label>
        <note>catalytic</note>
    </ligand>
</feature>
<comment type="catalytic activity">
    <reaction evidence="19">
        <text>Leu-enkephalin + H2O = L-tyrosylglycylglycine + L-phenylalanyl-L-leucine</text>
        <dbReference type="Rhea" id="RHEA:71487"/>
        <dbReference type="ChEBI" id="CHEBI:15377"/>
        <dbReference type="ChEBI" id="CHEBI:190689"/>
        <dbReference type="ChEBI" id="CHEBI:190708"/>
        <dbReference type="ChEBI" id="CHEBI:190710"/>
    </reaction>
    <physiologicalReaction direction="left-to-right" evidence="19">
        <dbReference type="Rhea" id="RHEA:71488"/>
    </physiologicalReaction>
</comment>
<comment type="catalytic activity">
    <reaction evidence="14">
        <text>Met-enkephalin-Arg-Phe + H2O = L-arginyl-L-phenylalanine + Met-enkephalin</text>
        <dbReference type="Rhea" id="RHEA:70675"/>
        <dbReference type="ChEBI" id="CHEBI:15377"/>
        <dbReference type="ChEBI" id="CHEBI:189868"/>
        <dbReference type="ChEBI" id="CHEBI:189869"/>
        <dbReference type="ChEBI" id="CHEBI:189870"/>
    </reaction>
    <physiologicalReaction direction="left-to-right" evidence="14">
        <dbReference type="Rhea" id="RHEA:70676"/>
    </physiologicalReaction>
</comment>
<comment type="catalytic activity">
    <reaction evidence="12">
        <text>Release of a C-terminal dipeptide, oligopeptide-|-Xaa-Yaa, when Xaa is not Pro, and Yaa is neither Asp nor Glu. Thus, conversion of angiotensin I to angiotensin II, with increase in vasoconstrictor activity, but no action on angiotensin II.</text>
        <dbReference type="EC" id="3.4.15.1"/>
    </reaction>
</comment>
<evidence type="ECO:0000256" key="5">
    <source>
        <dbReference type="ARBA" id="ARBA00022723"/>
    </source>
</evidence>
<evidence type="ECO:0000256" key="11">
    <source>
        <dbReference type="ARBA" id="ARBA00023180"/>
    </source>
</evidence>
<keyword evidence="9 33" id="KW-0482">Metalloprotease</keyword>
<evidence type="ECO:0000256" key="33">
    <source>
        <dbReference type="RuleBase" id="RU361144"/>
    </source>
</evidence>
<feature type="glycosylation site" description="N-linked (GlcNAc...) asparagine" evidence="30">
    <location>
        <position position="63"/>
    </location>
</feature>
<evidence type="ECO:0000256" key="24">
    <source>
        <dbReference type="PIRSR" id="PIRSR601548-1"/>
    </source>
</evidence>
<dbReference type="PANTHER" id="PTHR10514:SF27">
    <property type="entry name" value="ANGIOTENSIN-CONVERTING ENZYME"/>
    <property type="match status" value="1"/>
</dbReference>
<keyword evidence="34" id="KW-0812">Transmembrane</keyword>
<evidence type="ECO:0000256" key="23">
    <source>
        <dbReference type="ARBA" id="ARBA00049470"/>
    </source>
</evidence>
<evidence type="ECO:0000256" key="27">
    <source>
        <dbReference type="PIRSR" id="PIRSR601548-2"/>
    </source>
</evidence>
<feature type="disulfide bond" evidence="29 32">
    <location>
        <begin position="346"/>
        <end position="364"/>
    </location>
</feature>
<organism evidence="36 37">
    <name type="scientific">Clupea harengus</name>
    <name type="common">Atlantic herring</name>
    <dbReference type="NCBI Taxonomy" id="7950"/>
    <lineage>
        <taxon>Eukaryota</taxon>
        <taxon>Metazoa</taxon>
        <taxon>Chordata</taxon>
        <taxon>Craniata</taxon>
        <taxon>Vertebrata</taxon>
        <taxon>Euteleostomi</taxon>
        <taxon>Actinopterygii</taxon>
        <taxon>Neopterygii</taxon>
        <taxon>Teleostei</taxon>
        <taxon>Clupei</taxon>
        <taxon>Clupeiformes</taxon>
        <taxon>Clupeoidei</taxon>
        <taxon>Clupeidae</taxon>
        <taxon>Clupea</taxon>
    </lineage>
</organism>
<keyword evidence="5 28" id="KW-0479">Metal-binding</keyword>
<evidence type="ECO:0000256" key="1">
    <source>
        <dbReference type="ARBA" id="ARBA00001923"/>
    </source>
</evidence>
<evidence type="ECO:0000256" key="18">
    <source>
        <dbReference type="ARBA" id="ARBA00048012"/>
    </source>
</evidence>
<comment type="catalytic activity">
    <reaction evidence="18">
        <text>Met-enkephalin + H2O = L-phenylalanyl-L-methionine + L-tyrosylglycylglycine</text>
        <dbReference type="Rhea" id="RHEA:71483"/>
        <dbReference type="ChEBI" id="CHEBI:15377"/>
        <dbReference type="ChEBI" id="CHEBI:189868"/>
        <dbReference type="ChEBI" id="CHEBI:190708"/>
        <dbReference type="ChEBI" id="CHEBI:190709"/>
    </reaction>
    <physiologicalReaction direction="left-to-right" evidence="18">
        <dbReference type="Rhea" id="RHEA:71484"/>
    </physiologicalReaction>
</comment>
<feature type="binding site" evidence="27">
    <location>
        <position position="219"/>
    </location>
    <ligand>
        <name>chloride</name>
        <dbReference type="ChEBI" id="CHEBI:17996"/>
        <label>1</label>
    </ligand>
</feature>
<keyword evidence="8 28" id="KW-0862">Zinc</keyword>
<comment type="catalytic activity">
    <reaction evidence="21">
        <text>neurotensin + H2O = neurotensin(1-11) + L-isoleucyl-L-leucine</text>
        <dbReference type="Rhea" id="RHEA:71475"/>
        <dbReference type="ChEBI" id="CHEBI:15377"/>
        <dbReference type="ChEBI" id="CHEBI:147362"/>
        <dbReference type="ChEBI" id="CHEBI:190704"/>
        <dbReference type="ChEBI" id="CHEBI:190706"/>
    </reaction>
    <physiologicalReaction direction="left-to-right" evidence="21">
        <dbReference type="Rhea" id="RHEA:71476"/>
    </physiologicalReaction>
</comment>
<keyword evidence="6 35" id="KW-0732">Signal</keyword>
<evidence type="ECO:0000256" key="26">
    <source>
        <dbReference type="PIRSR" id="PIRSR601548-11"/>
    </source>
</evidence>
<feature type="glycosylation site" description="N-linked (GlcNAc...) (complex) asparagine" evidence="25">
    <location>
        <position position="680"/>
    </location>
</feature>
<evidence type="ECO:0000256" key="8">
    <source>
        <dbReference type="ARBA" id="ARBA00022833"/>
    </source>
</evidence>
<dbReference type="KEGG" id="char:105891181"/>
<evidence type="ECO:0000256" key="35">
    <source>
        <dbReference type="SAM" id="SignalP"/>
    </source>
</evidence>
<evidence type="ECO:0000256" key="22">
    <source>
        <dbReference type="ARBA" id="ARBA00049305"/>
    </source>
</evidence>
<keyword evidence="34" id="KW-0472">Membrane</keyword>
<dbReference type="Gene3D" id="1.10.1370.30">
    <property type="match status" value="2"/>
</dbReference>
<evidence type="ECO:0000256" key="16">
    <source>
        <dbReference type="ARBA" id="ARBA00047642"/>
    </source>
</evidence>